<dbReference type="Proteomes" id="UP001272097">
    <property type="component" value="Unassembled WGS sequence"/>
</dbReference>
<evidence type="ECO:0000313" key="2">
    <source>
        <dbReference type="EMBL" id="MDX8441534.1"/>
    </source>
</evidence>
<comment type="caution">
    <text evidence="2">The sequence shown here is derived from an EMBL/GenBank/DDBJ whole genome shotgun (WGS) entry which is preliminary data.</text>
</comment>
<proteinExistence type="predicted"/>
<gene>
    <name evidence="2" type="ORF">RFM51_18245</name>
</gene>
<protein>
    <submittedName>
        <fullName evidence="2">Uncharacterized protein</fullName>
    </submittedName>
</protein>
<accession>A0ABU4X367</accession>
<name>A0ABU4X367_9HYPH</name>
<dbReference type="EMBL" id="JAVIIS010000025">
    <property type="protein sequence ID" value="MDX8441534.1"/>
    <property type="molecule type" value="Genomic_DNA"/>
</dbReference>
<reference evidence="2 3" key="1">
    <citation type="submission" date="2023-08" db="EMBL/GenBank/DDBJ databases">
        <title>Implementing the SeqCode for naming new Mesorhizobium species isolated from Vachellia karroo root nodules.</title>
        <authorList>
            <person name="Van Lill M."/>
        </authorList>
    </citation>
    <scope>NUCLEOTIDE SEQUENCE [LARGE SCALE GENOMIC DNA]</scope>
    <source>
        <strain evidence="2 3">VK3E</strain>
    </source>
</reference>
<feature type="transmembrane region" description="Helical" evidence="1">
    <location>
        <begin position="14"/>
        <end position="34"/>
    </location>
</feature>
<organism evidence="2 3">
    <name type="scientific">Mesorhizobium australafricanum</name>
    <dbReference type="NCBI Taxonomy" id="3072311"/>
    <lineage>
        <taxon>Bacteria</taxon>
        <taxon>Pseudomonadati</taxon>
        <taxon>Pseudomonadota</taxon>
        <taxon>Alphaproteobacteria</taxon>
        <taxon>Hyphomicrobiales</taxon>
        <taxon>Phyllobacteriaceae</taxon>
        <taxon>Mesorhizobium</taxon>
    </lineage>
</organism>
<keyword evidence="1" id="KW-0812">Transmembrane</keyword>
<keyword evidence="1" id="KW-0472">Membrane</keyword>
<keyword evidence="1" id="KW-1133">Transmembrane helix</keyword>
<dbReference type="RefSeq" id="WP_320215481.1">
    <property type="nucleotide sequence ID" value="NZ_JAVIIS010000025.1"/>
</dbReference>
<sequence>MLIENKNGKQGTPAMDLIVLGIGILFFDLSLAYVKACDVI</sequence>
<keyword evidence="3" id="KW-1185">Reference proteome</keyword>
<evidence type="ECO:0000313" key="3">
    <source>
        <dbReference type="Proteomes" id="UP001272097"/>
    </source>
</evidence>
<evidence type="ECO:0000256" key="1">
    <source>
        <dbReference type="SAM" id="Phobius"/>
    </source>
</evidence>